<gene>
    <name evidence="2" type="ORF">Pcinc_025020</name>
</gene>
<dbReference type="AlphaFoldDB" id="A0AAE1FAV4"/>
<sequence length="109" mass="12141">MVVVMMEDGGSDISEDGDEGWRMMLCRWPGEGDRTEEGEMMTGGRGTVVEGVNGRVMNGEGDEVTVECDEMTGKVTEMNVEVSVMIEEVTHEDFEMSEEVNEMECEMND</sequence>
<proteinExistence type="predicted"/>
<feature type="region of interest" description="Disordered" evidence="1">
    <location>
        <begin position="32"/>
        <end position="55"/>
    </location>
</feature>
<organism evidence="2 3">
    <name type="scientific">Petrolisthes cinctipes</name>
    <name type="common">Flat porcelain crab</name>
    <dbReference type="NCBI Taxonomy" id="88211"/>
    <lineage>
        <taxon>Eukaryota</taxon>
        <taxon>Metazoa</taxon>
        <taxon>Ecdysozoa</taxon>
        <taxon>Arthropoda</taxon>
        <taxon>Crustacea</taxon>
        <taxon>Multicrustacea</taxon>
        <taxon>Malacostraca</taxon>
        <taxon>Eumalacostraca</taxon>
        <taxon>Eucarida</taxon>
        <taxon>Decapoda</taxon>
        <taxon>Pleocyemata</taxon>
        <taxon>Anomura</taxon>
        <taxon>Galatheoidea</taxon>
        <taxon>Porcellanidae</taxon>
        <taxon>Petrolisthes</taxon>
    </lineage>
</organism>
<dbReference type="EMBL" id="JAWQEG010002792">
    <property type="protein sequence ID" value="KAK3869687.1"/>
    <property type="molecule type" value="Genomic_DNA"/>
</dbReference>
<keyword evidence="3" id="KW-1185">Reference proteome</keyword>
<evidence type="ECO:0000313" key="2">
    <source>
        <dbReference type="EMBL" id="KAK3869687.1"/>
    </source>
</evidence>
<name>A0AAE1FAV4_PETCI</name>
<evidence type="ECO:0000313" key="3">
    <source>
        <dbReference type="Proteomes" id="UP001286313"/>
    </source>
</evidence>
<comment type="caution">
    <text evidence="2">The sequence shown here is derived from an EMBL/GenBank/DDBJ whole genome shotgun (WGS) entry which is preliminary data.</text>
</comment>
<reference evidence="2" key="1">
    <citation type="submission" date="2023-10" db="EMBL/GenBank/DDBJ databases">
        <title>Genome assemblies of two species of porcelain crab, Petrolisthes cinctipes and Petrolisthes manimaculis (Anomura: Porcellanidae).</title>
        <authorList>
            <person name="Angst P."/>
        </authorList>
    </citation>
    <scope>NUCLEOTIDE SEQUENCE</scope>
    <source>
        <strain evidence="2">PB745_01</strain>
        <tissue evidence="2">Gill</tissue>
    </source>
</reference>
<protein>
    <submittedName>
        <fullName evidence="2">Uncharacterized protein</fullName>
    </submittedName>
</protein>
<evidence type="ECO:0000256" key="1">
    <source>
        <dbReference type="SAM" id="MobiDB-lite"/>
    </source>
</evidence>
<dbReference type="Proteomes" id="UP001286313">
    <property type="component" value="Unassembled WGS sequence"/>
</dbReference>
<accession>A0AAE1FAV4</accession>